<evidence type="ECO:0000313" key="20">
    <source>
        <dbReference type="RefSeq" id="XP_017775368.1"/>
    </source>
</evidence>
<keyword evidence="9 18" id="KW-0472">Membrane</keyword>
<evidence type="ECO:0000256" key="14">
    <source>
        <dbReference type="ARBA" id="ARBA00035708"/>
    </source>
</evidence>
<evidence type="ECO:0000256" key="1">
    <source>
        <dbReference type="ARBA" id="ARBA00004156"/>
    </source>
</evidence>
<dbReference type="Proteomes" id="UP000695000">
    <property type="component" value="Unplaced"/>
</dbReference>
<name>A0ABM1MLC0_NICVS</name>
<evidence type="ECO:0000256" key="7">
    <source>
        <dbReference type="ARBA" id="ARBA00022989"/>
    </source>
</evidence>
<evidence type="ECO:0000256" key="12">
    <source>
        <dbReference type="ARBA" id="ARBA00023329"/>
    </source>
</evidence>
<sequence length="513" mass="56325">MTSVRICDGGHICHPPKDCCRQGCCYPEEMPIYKTTTMPTSSEQQFVGHWYFWVAITTTFVGILCACSLWRRHSSNFALFCCRDYGRDERASEPDSNGSCYVPPQYSRCSSFHQAPPPYAEVTSKPDLYPLVISYNGDAVVKSNGSSTGYLMVQYFRNFIVRPVGSLSATSTIDSLSSSFICNASNEANTVIPPPYSCTGSLEEVNHHHKQNCTFASSPTPPTAIVTPTITPPPPPPLPPSSMSRTHSNLCSRSSSANQLKTVPEVGESAATTAPPKPQVPATPARFSRKLIFNKAKTHSADSESGGEEHNFSDLLNLSVCLPSGSITTQLAATQSNPQMTDMIQSYSVTNSMTSSDISSLANLGTPDSPPRATSPTIEMRELLDKIQQLPQHKSPIPEQLQHQQQQPQKKYFSRSKAKTLYMPLHHDPHQQHHNHHQQQSIKSGGGILKTTKGWLSRSAPNTPCGTFVPNFPRNPSSQRGSKSKICCDGSPLLTNDEHDESDDERAHRDECL</sequence>
<feature type="transmembrane region" description="Helical" evidence="18">
    <location>
        <begin position="50"/>
        <end position="70"/>
    </location>
</feature>
<evidence type="ECO:0000256" key="15">
    <source>
        <dbReference type="ARBA" id="ARBA00035715"/>
    </source>
</evidence>
<feature type="region of interest" description="Disordered" evidence="17">
    <location>
        <begin position="427"/>
        <end position="448"/>
    </location>
</feature>
<evidence type="ECO:0000256" key="13">
    <source>
        <dbReference type="ARBA" id="ARBA00035628"/>
    </source>
</evidence>
<keyword evidence="5" id="KW-0732">Signal</keyword>
<comment type="similarity">
    <text evidence="3">Belongs to the VOPP1/ECOP family.</text>
</comment>
<dbReference type="PANTHER" id="PTHR14971">
    <property type="entry name" value="VESICULAR, OVEREXPRESSED IN CANCER, PROSURVIVAL PROTEIN 1"/>
    <property type="match status" value="1"/>
</dbReference>
<keyword evidence="12" id="KW-0968">Cytoplasmic vesicle</keyword>
<keyword evidence="6" id="KW-0967">Endosome</keyword>
<evidence type="ECO:0000256" key="5">
    <source>
        <dbReference type="ARBA" id="ARBA00022729"/>
    </source>
</evidence>
<dbReference type="PANTHER" id="PTHR14971:SF2">
    <property type="entry name" value="VESICULAR, OVEREXPRESSED IN CANCER, PROSURVIVAL PROTEIN 1"/>
    <property type="match status" value="1"/>
</dbReference>
<keyword evidence="19" id="KW-1185">Reference proteome</keyword>
<evidence type="ECO:0000313" key="19">
    <source>
        <dbReference type="Proteomes" id="UP000695000"/>
    </source>
</evidence>
<evidence type="ECO:0000256" key="6">
    <source>
        <dbReference type="ARBA" id="ARBA00022753"/>
    </source>
</evidence>
<evidence type="ECO:0000256" key="8">
    <source>
        <dbReference type="ARBA" id="ARBA00023015"/>
    </source>
</evidence>
<keyword evidence="4 18" id="KW-0812">Transmembrane</keyword>
<proteinExistence type="inferred from homology"/>
<evidence type="ECO:0000256" key="2">
    <source>
        <dbReference type="ARBA" id="ARBA00004656"/>
    </source>
</evidence>
<dbReference type="RefSeq" id="XP_017775368.1">
    <property type="nucleotide sequence ID" value="XM_017919879.1"/>
</dbReference>
<evidence type="ECO:0000256" key="11">
    <source>
        <dbReference type="ARBA" id="ARBA00023228"/>
    </source>
</evidence>
<feature type="region of interest" description="Disordered" evidence="17">
    <location>
        <begin position="213"/>
        <end position="284"/>
    </location>
</feature>
<evidence type="ECO:0000256" key="17">
    <source>
        <dbReference type="SAM" id="MobiDB-lite"/>
    </source>
</evidence>
<dbReference type="InterPro" id="IPR026229">
    <property type="entry name" value="VOPP1"/>
</dbReference>
<feature type="compositionally biased region" description="Low complexity" evidence="17">
    <location>
        <begin position="400"/>
        <end position="409"/>
    </location>
</feature>
<dbReference type="GeneID" id="108561810"/>
<evidence type="ECO:0000313" key="21">
    <source>
        <dbReference type="RefSeq" id="XP_017775370.1"/>
    </source>
</evidence>
<dbReference type="RefSeq" id="XP_017775370.1">
    <property type="nucleotide sequence ID" value="XM_017919881.1"/>
</dbReference>
<keyword evidence="8" id="KW-0805">Transcription regulation</keyword>
<accession>A0ABM1MLC0</accession>
<evidence type="ECO:0000256" key="10">
    <source>
        <dbReference type="ARBA" id="ARBA00023163"/>
    </source>
</evidence>
<organism evidence="19 21">
    <name type="scientific">Nicrophorus vespilloides</name>
    <name type="common">Boreal carrion beetle</name>
    <dbReference type="NCBI Taxonomy" id="110193"/>
    <lineage>
        <taxon>Eukaryota</taxon>
        <taxon>Metazoa</taxon>
        <taxon>Ecdysozoa</taxon>
        <taxon>Arthropoda</taxon>
        <taxon>Hexapoda</taxon>
        <taxon>Insecta</taxon>
        <taxon>Pterygota</taxon>
        <taxon>Neoptera</taxon>
        <taxon>Endopterygota</taxon>
        <taxon>Coleoptera</taxon>
        <taxon>Polyphaga</taxon>
        <taxon>Staphyliniformia</taxon>
        <taxon>Silphidae</taxon>
        <taxon>Nicrophorinae</taxon>
        <taxon>Nicrophorus</taxon>
    </lineage>
</organism>
<feature type="compositionally biased region" description="Polar residues" evidence="17">
    <location>
        <begin position="245"/>
        <end position="261"/>
    </location>
</feature>
<keyword evidence="10" id="KW-0804">Transcription</keyword>
<gene>
    <name evidence="20 21" type="primary">LOC108561810</name>
</gene>
<evidence type="ECO:0000256" key="18">
    <source>
        <dbReference type="SAM" id="Phobius"/>
    </source>
</evidence>
<evidence type="ECO:0000256" key="16">
    <source>
        <dbReference type="ARBA" id="ARBA00046288"/>
    </source>
</evidence>
<keyword evidence="11" id="KW-0458">Lysosome</keyword>
<evidence type="ECO:0000256" key="4">
    <source>
        <dbReference type="ARBA" id="ARBA00022692"/>
    </source>
</evidence>
<comment type="subcellular location">
    <subcellularLocation>
        <location evidence="1">Cytoplasmic vesicle membrane</location>
    </subcellularLocation>
    <subcellularLocation>
        <location evidence="16">Endomembrane system</location>
        <topology evidence="16">Single-pass type I membrane protein</topology>
    </subcellularLocation>
    <subcellularLocation>
        <location evidence="13">Late endosome membrane</location>
        <topology evidence="13">Single-pass membrane protein</topology>
    </subcellularLocation>
    <subcellularLocation>
        <location evidence="2">Lysosome membrane</location>
    </subcellularLocation>
</comment>
<feature type="compositionally biased region" description="Pro residues" evidence="17">
    <location>
        <begin position="230"/>
        <end position="240"/>
    </location>
</feature>
<feature type="region of interest" description="Disordered" evidence="17">
    <location>
        <begin position="394"/>
        <end position="414"/>
    </location>
</feature>
<keyword evidence="7 18" id="KW-1133">Transmembrane helix</keyword>
<reference evidence="20 21" key="1">
    <citation type="submission" date="2025-05" db="UniProtKB">
        <authorList>
            <consortium name="RefSeq"/>
        </authorList>
    </citation>
    <scope>IDENTIFICATION</scope>
    <source>
        <tissue evidence="20 21">Whole Larva</tissue>
    </source>
</reference>
<evidence type="ECO:0000256" key="9">
    <source>
        <dbReference type="ARBA" id="ARBA00023136"/>
    </source>
</evidence>
<protein>
    <recommendedName>
        <fullName evidence="14">WW domain binding protein VOPP1</fullName>
    </recommendedName>
    <alternativeName>
        <fullName evidence="15">Vesicular, overexpressed in cancer, prosurvival protein 1</fullName>
    </alternativeName>
</protein>
<evidence type="ECO:0000256" key="3">
    <source>
        <dbReference type="ARBA" id="ARBA00006655"/>
    </source>
</evidence>
<feature type="region of interest" description="Disordered" evidence="17">
    <location>
        <begin position="460"/>
        <end position="513"/>
    </location>
</feature>